<reference evidence="1" key="1">
    <citation type="journal article" date="2005" name="Int. J. Syst. Evol. Microbiol.">
        <title>Methanofollis formosanus sp. nov., isolated from a fish pond.</title>
        <authorList>
            <person name="Wu S.Y."/>
            <person name="Chen S.C."/>
            <person name="Lai M.C."/>
        </authorList>
    </citation>
    <scope>NUCLEOTIDE SEQUENCE</scope>
    <source>
        <strain evidence="1">ML15</strain>
    </source>
</reference>
<keyword evidence="2" id="KW-1185">Reference proteome</keyword>
<dbReference type="EMBL" id="CP037968">
    <property type="protein sequence ID" value="QYZ78169.1"/>
    <property type="molecule type" value="Genomic_DNA"/>
</dbReference>
<organism evidence="1 2">
    <name type="scientific">Methanofollis formosanus</name>
    <dbReference type="NCBI Taxonomy" id="299308"/>
    <lineage>
        <taxon>Archaea</taxon>
        <taxon>Methanobacteriati</taxon>
        <taxon>Methanobacteriota</taxon>
        <taxon>Stenosarchaea group</taxon>
        <taxon>Methanomicrobia</taxon>
        <taxon>Methanomicrobiales</taxon>
        <taxon>Methanomicrobiaceae</taxon>
        <taxon>Methanofollis</taxon>
    </lineage>
</organism>
<reference evidence="1" key="2">
    <citation type="submission" date="2019-03" db="EMBL/GenBank/DDBJ databases">
        <authorList>
            <person name="Chen S.-C."/>
            <person name="Wu S.-Y."/>
            <person name="Lai M.-C."/>
        </authorList>
    </citation>
    <scope>NUCLEOTIDE SEQUENCE</scope>
    <source>
        <strain evidence="1">ML15</strain>
    </source>
</reference>
<dbReference type="KEGG" id="mfk:E2N92_01340"/>
<name>A0A8G0ZWU8_9EURY</name>
<accession>A0A8G0ZWU8</accession>
<dbReference type="Proteomes" id="UP000826709">
    <property type="component" value="Chromosome"/>
</dbReference>
<protein>
    <submittedName>
        <fullName evidence="1">Uncharacterized protein</fullName>
    </submittedName>
</protein>
<dbReference type="OrthoDB" id="105268at2157"/>
<sequence>MTSVLPGPNVSPEGYGAVGYWATAHARRCVSIHEIGHIFDAHHENTGGYNQAYSYWTADLMHTVMWSYFFEHQSSPAFSSDDYQGDATHDNARAIRKAKLNVSQYVT</sequence>
<dbReference type="RefSeq" id="WP_220681906.1">
    <property type="nucleotide sequence ID" value="NZ_CP037968.1"/>
</dbReference>
<evidence type="ECO:0000313" key="2">
    <source>
        <dbReference type="Proteomes" id="UP000826709"/>
    </source>
</evidence>
<proteinExistence type="predicted"/>
<evidence type="ECO:0000313" key="1">
    <source>
        <dbReference type="EMBL" id="QYZ78169.1"/>
    </source>
</evidence>
<dbReference type="AlphaFoldDB" id="A0A8G0ZWU8"/>
<dbReference type="SUPFAM" id="SSF55486">
    <property type="entry name" value="Metalloproteases ('zincins'), catalytic domain"/>
    <property type="match status" value="1"/>
</dbReference>
<gene>
    <name evidence="1" type="ORF">E2N92_01340</name>
</gene>